<reference evidence="2" key="1">
    <citation type="journal article" date="2019" name="Environ. Microbiol.">
        <title>Fungal ecological strategies reflected in gene transcription - a case study of two litter decomposers.</title>
        <authorList>
            <person name="Barbi F."/>
            <person name="Kohler A."/>
            <person name="Barry K."/>
            <person name="Baskaran P."/>
            <person name="Daum C."/>
            <person name="Fauchery L."/>
            <person name="Ihrmark K."/>
            <person name="Kuo A."/>
            <person name="LaButti K."/>
            <person name="Lipzen A."/>
            <person name="Morin E."/>
            <person name="Grigoriev I.V."/>
            <person name="Henrissat B."/>
            <person name="Lindahl B."/>
            <person name="Martin F."/>
        </authorList>
    </citation>
    <scope>NUCLEOTIDE SEQUENCE</scope>
    <source>
        <strain evidence="2">JB14</strain>
    </source>
</reference>
<dbReference type="Proteomes" id="UP000799118">
    <property type="component" value="Unassembled WGS sequence"/>
</dbReference>
<feature type="compositionally biased region" description="Polar residues" evidence="1">
    <location>
        <begin position="102"/>
        <end position="115"/>
    </location>
</feature>
<proteinExistence type="predicted"/>
<evidence type="ECO:0000256" key="1">
    <source>
        <dbReference type="SAM" id="MobiDB-lite"/>
    </source>
</evidence>
<evidence type="ECO:0000313" key="3">
    <source>
        <dbReference type="Proteomes" id="UP000799118"/>
    </source>
</evidence>
<feature type="compositionally biased region" description="Low complexity" evidence="1">
    <location>
        <begin position="1"/>
        <end position="32"/>
    </location>
</feature>
<protein>
    <submittedName>
        <fullName evidence="2">Uncharacterized protein</fullName>
    </submittedName>
</protein>
<dbReference type="AlphaFoldDB" id="A0A6A4I0G5"/>
<gene>
    <name evidence="2" type="ORF">BT96DRAFT_989814</name>
</gene>
<accession>A0A6A4I0G5</accession>
<feature type="region of interest" description="Disordered" evidence="1">
    <location>
        <begin position="1"/>
        <end position="123"/>
    </location>
</feature>
<dbReference type="EMBL" id="ML769421">
    <property type="protein sequence ID" value="KAE9403821.1"/>
    <property type="molecule type" value="Genomic_DNA"/>
</dbReference>
<sequence>MHESQSSTSSAQSSSSWPSPLFSLHSPSVSPPIHTEHKPSPSQSSSRFAPPAQAPAINDRDVVMDKEKKPCKDPQADLQPSLPEPPTVVDLKVQQAIPADDSTANTSAIAGPSNSTEDDKSNIADYKAESASVAKASYKYESAINRGNFVTETHETDS</sequence>
<evidence type="ECO:0000313" key="2">
    <source>
        <dbReference type="EMBL" id="KAE9403821.1"/>
    </source>
</evidence>
<organism evidence="2 3">
    <name type="scientific">Gymnopus androsaceus JB14</name>
    <dbReference type="NCBI Taxonomy" id="1447944"/>
    <lineage>
        <taxon>Eukaryota</taxon>
        <taxon>Fungi</taxon>
        <taxon>Dikarya</taxon>
        <taxon>Basidiomycota</taxon>
        <taxon>Agaricomycotina</taxon>
        <taxon>Agaricomycetes</taxon>
        <taxon>Agaricomycetidae</taxon>
        <taxon>Agaricales</taxon>
        <taxon>Marasmiineae</taxon>
        <taxon>Omphalotaceae</taxon>
        <taxon>Gymnopus</taxon>
    </lineage>
</organism>
<feature type="compositionally biased region" description="Basic and acidic residues" evidence="1">
    <location>
        <begin position="58"/>
        <end position="75"/>
    </location>
</feature>
<keyword evidence="3" id="KW-1185">Reference proteome</keyword>
<name>A0A6A4I0G5_9AGAR</name>